<dbReference type="Pfam" id="PF20173">
    <property type="entry name" value="ZnF_RZ-type"/>
    <property type="match status" value="1"/>
</dbReference>
<dbReference type="GO" id="GO:0008270">
    <property type="term" value="F:zinc ion binding"/>
    <property type="evidence" value="ECO:0007669"/>
    <property type="project" value="UniProtKB-KW"/>
</dbReference>
<evidence type="ECO:0000259" key="7">
    <source>
        <dbReference type="PROSITE" id="PS51981"/>
    </source>
</evidence>
<evidence type="ECO:0000256" key="4">
    <source>
        <dbReference type="ARBA" id="ARBA00022771"/>
    </source>
</evidence>
<dbReference type="EMBL" id="VUJU01012096">
    <property type="protein sequence ID" value="KAF0708739.1"/>
    <property type="molecule type" value="Genomic_DNA"/>
</dbReference>
<keyword evidence="4" id="KW-0863">Zinc-finger</keyword>
<evidence type="ECO:0000256" key="2">
    <source>
        <dbReference type="ARBA" id="ARBA00022490"/>
    </source>
</evidence>
<dbReference type="AlphaFoldDB" id="A0A6G0VT51"/>
<proteinExistence type="predicted"/>
<protein>
    <submittedName>
        <fullName evidence="8">NFX1-type zinc finger-containing protein 1-like</fullName>
    </submittedName>
</protein>
<evidence type="ECO:0000256" key="3">
    <source>
        <dbReference type="ARBA" id="ARBA00022723"/>
    </source>
</evidence>
<comment type="caution">
    <text evidence="8">The sequence shown here is derived from an EMBL/GenBank/DDBJ whole genome shotgun (WGS) entry which is preliminary data.</text>
</comment>
<keyword evidence="5" id="KW-0862">Zinc</keyword>
<sequence length="92" mass="10641">MSRKWYTISLDEEIQHLTLQIQQKINKLPDFLSNEELQMIRGAMSSSFVEGIRAQGYWCKCVNSHINCITKCGRPMELSSCPECDEEIGRQD</sequence>
<dbReference type="GO" id="GO:0002376">
    <property type="term" value="P:immune system process"/>
    <property type="evidence" value="ECO:0007669"/>
    <property type="project" value="UniProtKB-KW"/>
</dbReference>
<feature type="domain" description="RZ-type" evidence="7">
    <location>
        <begin position="32"/>
        <end position="92"/>
    </location>
</feature>
<keyword evidence="3" id="KW-0479">Metal-binding</keyword>
<evidence type="ECO:0000313" key="8">
    <source>
        <dbReference type="EMBL" id="KAF0708739.1"/>
    </source>
</evidence>
<dbReference type="GO" id="GO:0005737">
    <property type="term" value="C:cytoplasm"/>
    <property type="evidence" value="ECO:0007669"/>
    <property type="project" value="UniProtKB-SubCell"/>
</dbReference>
<organism evidence="8 9">
    <name type="scientific">Aphis craccivora</name>
    <name type="common">Cowpea aphid</name>
    <dbReference type="NCBI Taxonomy" id="307492"/>
    <lineage>
        <taxon>Eukaryota</taxon>
        <taxon>Metazoa</taxon>
        <taxon>Ecdysozoa</taxon>
        <taxon>Arthropoda</taxon>
        <taxon>Hexapoda</taxon>
        <taxon>Insecta</taxon>
        <taxon>Pterygota</taxon>
        <taxon>Neoptera</taxon>
        <taxon>Paraneoptera</taxon>
        <taxon>Hemiptera</taxon>
        <taxon>Sternorrhyncha</taxon>
        <taxon>Aphidomorpha</taxon>
        <taxon>Aphidoidea</taxon>
        <taxon>Aphididae</taxon>
        <taxon>Aphidini</taxon>
        <taxon>Aphis</taxon>
        <taxon>Aphis</taxon>
    </lineage>
</organism>
<evidence type="ECO:0000256" key="5">
    <source>
        <dbReference type="ARBA" id="ARBA00022833"/>
    </source>
</evidence>
<evidence type="ECO:0000256" key="1">
    <source>
        <dbReference type="ARBA" id="ARBA00004496"/>
    </source>
</evidence>
<keyword evidence="6" id="KW-0391">Immunity</keyword>
<dbReference type="PROSITE" id="PS51981">
    <property type="entry name" value="ZF_RZ"/>
    <property type="match status" value="1"/>
</dbReference>
<evidence type="ECO:0000313" key="9">
    <source>
        <dbReference type="Proteomes" id="UP000478052"/>
    </source>
</evidence>
<comment type="subcellular location">
    <subcellularLocation>
        <location evidence="1">Cytoplasm</location>
    </subcellularLocation>
</comment>
<reference evidence="8 9" key="1">
    <citation type="submission" date="2019-08" db="EMBL/GenBank/DDBJ databases">
        <title>Whole genome of Aphis craccivora.</title>
        <authorList>
            <person name="Voronova N.V."/>
            <person name="Shulinski R.S."/>
            <person name="Bandarenka Y.V."/>
            <person name="Zhorov D.G."/>
            <person name="Warner D."/>
        </authorList>
    </citation>
    <scope>NUCLEOTIDE SEQUENCE [LARGE SCALE GENOMIC DNA]</scope>
    <source>
        <strain evidence="8">180601</strain>
        <tissue evidence="8">Whole Body</tissue>
    </source>
</reference>
<dbReference type="Proteomes" id="UP000478052">
    <property type="component" value="Unassembled WGS sequence"/>
</dbReference>
<keyword evidence="2" id="KW-0963">Cytoplasm</keyword>
<gene>
    <name evidence="8" type="ORF">FWK35_00038942</name>
</gene>
<dbReference type="InterPro" id="IPR046439">
    <property type="entry name" value="ZF_RZ_dom"/>
</dbReference>
<name>A0A6G0VT51_APHCR</name>
<dbReference type="OrthoDB" id="2423195at2759"/>
<accession>A0A6G0VT51</accession>
<evidence type="ECO:0000256" key="6">
    <source>
        <dbReference type="ARBA" id="ARBA00022859"/>
    </source>
</evidence>
<keyword evidence="9" id="KW-1185">Reference proteome</keyword>